<dbReference type="AlphaFoldDB" id="V4V3D9"/>
<organism evidence="9 10">
    <name type="scientific">Citrus clementina</name>
    <name type="common">Clementine</name>
    <name type="synonym">Citrus deliciosa x Citrus sinensis</name>
    <dbReference type="NCBI Taxonomy" id="85681"/>
    <lineage>
        <taxon>Eukaryota</taxon>
        <taxon>Viridiplantae</taxon>
        <taxon>Streptophyta</taxon>
        <taxon>Embryophyta</taxon>
        <taxon>Tracheophyta</taxon>
        <taxon>Spermatophyta</taxon>
        <taxon>Magnoliopsida</taxon>
        <taxon>eudicotyledons</taxon>
        <taxon>Gunneridae</taxon>
        <taxon>Pentapetalae</taxon>
        <taxon>rosids</taxon>
        <taxon>malvids</taxon>
        <taxon>Sapindales</taxon>
        <taxon>Rutaceae</taxon>
        <taxon>Aurantioideae</taxon>
        <taxon>Citrus</taxon>
    </lineage>
</organism>
<feature type="region of interest" description="Disordered" evidence="7">
    <location>
        <begin position="1"/>
        <end position="58"/>
    </location>
</feature>
<dbReference type="Gramene" id="ESR46384">
    <property type="protein sequence ID" value="ESR46384"/>
    <property type="gene ID" value="CICLE_v10003903mg"/>
</dbReference>
<keyword evidence="4" id="KW-0804">Transcription</keyword>
<dbReference type="GO" id="GO:0003700">
    <property type="term" value="F:DNA-binding transcription factor activity"/>
    <property type="evidence" value="ECO:0007669"/>
    <property type="project" value="InterPro"/>
</dbReference>
<dbReference type="Gene3D" id="3.30.730.10">
    <property type="entry name" value="AP2/ERF domain"/>
    <property type="match status" value="1"/>
</dbReference>
<evidence type="ECO:0000313" key="10">
    <source>
        <dbReference type="Proteomes" id="UP000030687"/>
    </source>
</evidence>
<proteinExistence type="inferred from homology"/>
<keyword evidence="2" id="KW-0805">Transcription regulation</keyword>
<dbReference type="PROSITE" id="PS51032">
    <property type="entry name" value="AP2_ERF"/>
    <property type="match status" value="1"/>
</dbReference>
<keyword evidence="3" id="KW-0238">DNA-binding</keyword>
<dbReference type="Proteomes" id="UP000030687">
    <property type="component" value="Unassembled WGS sequence"/>
</dbReference>
<evidence type="ECO:0000256" key="5">
    <source>
        <dbReference type="ARBA" id="ARBA00023242"/>
    </source>
</evidence>
<evidence type="ECO:0000256" key="7">
    <source>
        <dbReference type="SAM" id="MobiDB-lite"/>
    </source>
</evidence>
<dbReference type="SUPFAM" id="SSF54171">
    <property type="entry name" value="DNA-binding domain"/>
    <property type="match status" value="1"/>
</dbReference>
<evidence type="ECO:0000256" key="6">
    <source>
        <dbReference type="ARBA" id="ARBA00024343"/>
    </source>
</evidence>
<feature type="compositionally biased region" description="Polar residues" evidence="7">
    <location>
        <begin position="25"/>
        <end position="58"/>
    </location>
</feature>
<reference evidence="9 10" key="1">
    <citation type="submission" date="2013-10" db="EMBL/GenBank/DDBJ databases">
        <authorList>
            <consortium name="International Citrus Genome Consortium"/>
            <person name="Jenkins J."/>
            <person name="Schmutz J."/>
            <person name="Prochnik S."/>
            <person name="Rokhsar D."/>
            <person name="Gmitter F."/>
            <person name="Ollitrault P."/>
            <person name="Machado M."/>
            <person name="Talon M."/>
            <person name="Wincker P."/>
            <person name="Jaillon O."/>
            <person name="Morgante M."/>
        </authorList>
    </citation>
    <scope>NUCLEOTIDE SEQUENCE</scope>
    <source>
        <strain evidence="10">cv. Clemenules</strain>
    </source>
</reference>
<dbReference type="PANTHER" id="PTHR31190:SF489">
    <property type="entry name" value="ETHYLENE-RESPONSIVE TRANSCRIPTION FACTOR ERF113-RELATED"/>
    <property type="match status" value="1"/>
</dbReference>
<dbReference type="GO" id="GO:0009873">
    <property type="term" value="P:ethylene-activated signaling pathway"/>
    <property type="evidence" value="ECO:0007669"/>
    <property type="project" value="InterPro"/>
</dbReference>
<feature type="domain" description="AP2/ERF" evidence="8">
    <location>
        <begin position="123"/>
        <end position="180"/>
    </location>
</feature>
<accession>V4V3D9</accession>
<comment type="similarity">
    <text evidence="6">Belongs to the AP2/ERF transcription factor family. ERF subfamily.</text>
</comment>
<keyword evidence="5" id="KW-0539">Nucleus</keyword>
<dbReference type="PANTHER" id="PTHR31190">
    <property type="entry name" value="DNA-BINDING DOMAIN"/>
    <property type="match status" value="1"/>
</dbReference>
<dbReference type="KEGG" id="cic:CICLE_v10003903mg"/>
<protein>
    <recommendedName>
        <fullName evidence="8">AP2/ERF domain-containing protein</fullName>
    </recommendedName>
</protein>
<evidence type="ECO:0000256" key="3">
    <source>
        <dbReference type="ARBA" id="ARBA00023125"/>
    </source>
</evidence>
<comment type="subcellular location">
    <subcellularLocation>
        <location evidence="1">Nucleus</location>
    </subcellularLocation>
</comment>
<evidence type="ECO:0000259" key="8">
    <source>
        <dbReference type="PROSITE" id="PS51032"/>
    </source>
</evidence>
<gene>
    <name evidence="9" type="ORF">CICLE_v10003903mg</name>
</gene>
<evidence type="ECO:0000256" key="1">
    <source>
        <dbReference type="ARBA" id="ARBA00004123"/>
    </source>
</evidence>
<dbReference type="InterPro" id="IPR001471">
    <property type="entry name" value="AP2/ERF_dom"/>
</dbReference>
<keyword evidence="10" id="KW-1185">Reference proteome</keyword>
<feature type="compositionally biased region" description="Polar residues" evidence="7">
    <location>
        <begin position="1"/>
        <end position="12"/>
    </location>
</feature>
<name>V4V3D9_CITCL</name>
<dbReference type="EMBL" id="KI536799">
    <property type="protein sequence ID" value="ESR46384.1"/>
    <property type="molecule type" value="Genomic_DNA"/>
</dbReference>
<dbReference type="Pfam" id="PF00847">
    <property type="entry name" value="AP2"/>
    <property type="match status" value="1"/>
</dbReference>
<dbReference type="InterPro" id="IPR044808">
    <property type="entry name" value="ERF_plant"/>
</dbReference>
<dbReference type="FunFam" id="3.30.730.10:FF:000001">
    <property type="entry name" value="Ethylene-responsive transcription factor 2"/>
    <property type="match status" value="1"/>
</dbReference>
<dbReference type="InterPro" id="IPR036955">
    <property type="entry name" value="AP2/ERF_dom_sf"/>
</dbReference>
<dbReference type="InterPro" id="IPR016177">
    <property type="entry name" value="DNA-bd_dom_sf"/>
</dbReference>
<evidence type="ECO:0000256" key="4">
    <source>
        <dbReference type="ARBA" id="ARBA00023163"/>
    </source>
</evidence>
<sequence length="223" mass="23987">MPSSLQCSTTAEGRSAPSMLVGTSAPLNQSVSSPMNLPQCSGMDPNSSTSSLVSQYSGAQPQLENQYKRLRRESPSTIAYTPQTPASDNLSRSSLATQYGPGVAHIGGQTQFGLLAGNVSRMHFRGVRQRPWGKWAAEIRDPKKAARIWLGTFDTAEAAALAYDEAALRFKGRKAKLNFPERQPNYGIPSGLYGKYRYLPVTFPTTSSSSSLSSSSATSSQQP</sequence>
<dbReference type="SMART" id="SM00380">
    <property type="entry name" value="AP2"/>
    <property type="match status" value="1"/>
</dbReference>
<dbReference type="STRING" id="85681.V4V3D9"/>
<dbReference type="CDD" id="cd00018">
    <property type="entry name" value="AP2"/>
    <property type="match status" value="1"/>
</dbReference>
<dbReference type="InParanoid" id="V4V3D9"/>
<dbReference type="PRINTS" id="PR00367">
    <property type="entry name" value="ETHRSPELEMNT"/>
</dbReference>
<evidence type="ECO:0000313" key="9">
    <source>
        <dbReference type="EMBL" id="ESR46384.1"/>
    </source>
</evidence>
<dbReference type="GO" id="GO:0005634">
    <property type="term" value="C:nucleus"/>
    <property type="evidence" value="ECO:0007669"/>
    <property type="project" value="UniProtKB-SubCell"/>
</dbReference>
<dbReference type="GO" id="GO:0003677">
    <property type="term" value="F:DNA binding"/>
    <property type="evidence" value="ECO:0007669"/>
    <property type="project" value="UniProtKB-KW"/>
</dbReference>
<evidence type="ECO:0000256" key="2">
    <source>
        <dbReference type="ARBA" id="ARBA00023015"/>
    </source>
</evidence>